<gene>
    <name evidence="15" type="ORF">Syun_000599</name>
</gene>
<dbReference type="SUPFAM" id="SSF46689">
    <property type="entry name" value="Homeodomain-like"/>
    <property type="match status" value="1"/>
</dbReference>
<dbReference type="InterPro" id="IPR017970">
    <property type="entry name" value="Homeobox_CS"/>
</dbReference>
<dbReference type="GO" id="GO:0043565">
    <property type="term" value="F:sequence-specific DNA binding"/>
    <property type="evidence" value="ECO:0007669"/>
    <property type="project" value="InterPro"/>
</dbReference>
<dbReference type="InterPro" id="IPR045224">
    <property type="entry name" value="HDZip_class_I_plant"/>
</dbReference>
<evidence type="ECO:0000256" key="12">
    <source>
        <dbReference type="SAM" id="Coils"/>
    </source>
</evidence>
<keyword evidence="16" id="KW-1185">Reference proteome</keyword>
<sequence>MAHWNGSFRPYGGAQAAVQFHNLKSIYDHDFDATTIREEVLRDLIVAQAIAVVQKPATTLVTQSDSNDSINVYNNNSSSNNGSNSNNWNNNHLERKRRMTNEQLDSLERSFQEEIKLEPERKIKLARELGLQPRQVAVWFQNRRARWKTKQLEHLYDALKQEFIVISRENQKLHEEVLKLKAKLEDQVSANQGSMGTYTEASNDETVESKSAVNRSSGNKLQQGNNYFDRCQIANCNYLINVEDHAMPTPPYWGGLPAYP</sequence>
<dbReference type="CDD" id="cd00086">
    <property type="entry name" value="homeodomain"/>
    <property type="match status" value="1"/>
</dbReference>
<dbReference type="InterPro" id="IPR009057">
    <property type="entry name" value="Homeodomain-like_sf"/>
</dbReference>
<dbReference type="EMBL" id="JBBNAF010000001">
    <property type="protein sequence ID" value="KAK9168459.1"/>
    <property type="molecule type" value="Genomic_DNA"/>
</dbReference>
<keyword evidence="12" id="KW-0175">Coiled coil</keyword>
<accession>A0AAP0Q6X5</accession>
<keyword evidence="2 11" id="KW-0805">Transcription regulation</keyword>
<comment type="similarity">
    <text evidence="7 11">Belongs to the HD-ZIP homeobox family. Class I subfamily.</text>
</comment>
<reference evidence="15 16" key="1">
    <citation type="submission" date="2024-01" db="EMBL/GenBank/DDBJ databases">
        <title>Genome assemblies of Stephania.</title>
        <authorList>
            <person name="Yang L."/>
        </authorList>
    </citation>
    <scope>NUCLEOTIDE SEQUENCE [LARGE SCALE GENOMIC DNA]</scope>
    <source>
        <strain evidence="15">YNDBR</strain>
        <tissue evidence="15">Leaf</tissue>
    </source>
</reference>
<dbReference type="PANTHER" id="PTHR24326:SF591">
    <property type="entry name" value="HOMEOBOX-LEUCINE ZIPPER PROTEIN ATHB-51-RELATED"/>
    <property type="match status" value="1"/>
</dbReference>
<evidence type="ECO:0000256" key="2">
    <source>
        <dbReference type="ARBA" id="ARBA00023015"/>
    </source>
</evidence>
<comment type="subcellular location">
    <subcellularLocation>
        <location evidence="1 9 10">Nucleus</location>
    </subcellularLocation>
</comment>
<dbReference type="GO" id="GO:0005634">
    <property type="term" value="C:nucleus"/>
    <property type="evidence" value="ECO:0007669"/>
    <property type="project" value="UniProtKB-SubCell"/>
</dbReference>
<feature type="region of interest" description="Disordered" evidence="13">
    <location>
        <begin position="191"/>
        <end position="219"/>
    </location>
</feature>
<dbReference type="PRINTS" id="PR00031">
    <property type="entry name" value="HTHREPRESSR"/>
</dbReference>
<keyword evidence="3 9" id="KW-0238">DNA-binding</keyword>
<evidence type="ECO:0000256" key="10">
    <source>
        <dbReference type="RuleBase" id="RU000682"/>
    </source>
</evidence>
<evidence type="ECO:0000256" key="9">
    <source>
        <dbReference type="PROSITE-ProRule" id="PRU00108"/>
    </source>
</evidence>
<dbReference type="InterPro" id="IPR003106">
    <property type="entry name" value="Leu_zip_homeo"/>
</dbReference>
<evidence type="ECO:0000313" key="16">
    <source>
        <dbReference type="Proteomes" id="UP001420932"/>
    </source>
</evidence>
<dbReference type="Gene3D" id="1.10.10.60">
    <property type="entry name" value="Homeodomain-like"/>
    <property type="match status" value="1"/>
</dbReference>
<evidence type="ECO:0000256" key="5">
    <source>
        <dbReference type="ARBA" id="ARBA00023163"/>
    </source>
</evidence>
<feature type="domain" description="Homeobox" evidence="14">
    <location>
        <begin position="90"/>
        <end position="150"/>
    </location>
</feature>
<comment type="function">
    <text evidence="11">Transcription factor.</text>
</comment>
<feature type="compositionally biased region" description="Polar residues" evidence="13">
    <location>
        <begin position="191"/>
        <end position="201"/>
    </location>
</feature>
<name>A0AAP0Q6X5_9MAGN</name>
<dbReference type="Pfam" id="PF00046">
    <property type="entry name" value="Homeodomain"/>
    <property type="match status" value="1"/>
</dbReference>
<protein>
    <recommendedName>
        <fullName evidence="11">Homeobox-leucine zipper protein</fullName>
    </recommendedName>
    <alternativeName>
        <fullName evidence="11">HD-ZIP protein</fullName>
    </alternativeName>
    <alternativeName>
        <fullName evidence="11">Homeodomain transcription factor</fullName>
    </alternativeName>
</protein>
<dbReference type="InterPro" id="IPR000047">
    <property type="entry name" value="HTH_motif"/>
</dbReference>
<comment type="caution">
    <text evidence="15">The sequence shown here is derived from an EMBL/GenBank/DDBJ whole genome shotgun (WGS) entry which is preliminary data.</text>
</comment>
<feature type="coiled-coil region" evidence="12">
    <location>
        <begin position="142"/>
        <end position="176"/>
    </location>
</feature>
<dbReference type="GO" id="GO:0000981">
    <property type="term" value="F:DNA-binding transcription factor activity, RNA polymerase II-specific"/>
    <property type="evidence" value="ECO:0007669"/>
    <property type="project" value="UniProtKB-UniRule"/>
</dbReference>
<evidence type="ECO:0000256" key="6">
    <source>
        <dbReference type="ARBA" id="ARBA00023242"/>
    </source>
</evidence>
<dbReference type="AlphaFoldDB" id="A0AAP0Q6X5"/>
<evidence type="ECO:0000256" key="4">
    <source>
        <dbReference type="ARBA" id="ARBA00023155"/>
    </source>
</evidence>
<evidence type="ECO:0000313" key="15">
    <source>
        <dbReference type="EMBL" id="KAK9168459.1"/>
    </source>
</evidence>
<dbReference type="PANTHER" id="PTHR24326">
    <property type="entry name" value="HOMEOBOX-LEUCINE ZIPPER PROTEIN"/>
    <property type="match status" value="1"/>
</dbReference>
<evidence type="ECO:0000256" key="11">
    <source>
        <dbReference type="RuleBase" id="RU369038"/>
    </source>
</evidence>
<evidence type="ECO:0000256" key="13">
    <source>
        <dbReference type="SAM" id="MobiDB-lite"/>
    </source>
</evidence>
<dbReference type="GO" id="GO:0045893">
    <property type="term" value="P:positive regulation of DNA-templated transcription"/>
    <property type="evidence" value="ECO:0007669"/>
    <property type="project" value="TreeGrafter"/>
</dbReference>
<keyword evidence="5 11" id="KW-0804">Transcription</keyword>
<dbReference type="PROSITE" id="PS50071">
    <property type="entry name" value="HOMEOBOX_2"/>
    <property type="match status" value="1"/>
</dbReference>
<feature type="region of interest" description="Disordered" evidence="13">
    <location>
        <begin position="66"/>
        <end position="91"/>
    </location>
</feature>
<dbReference type="SMART" id="SM00389">
    <property type="entry name" value="HOX"/>
    <property type="match status" value="1"/>
</dbReference>
<feature type="DNA-binding region" description="Homeobox" evidence="9">
    <location>
        <begin position="92"/>
        <end position="151"/>
    </location>
</feature>
<organism evidence="15 16">
    <name type="scientific">Stephania yunnanensis</name>
    <dbReference type="NCBI Taxonomy" id="152371"/>
    <lineage>
        <taxon>Eukaryota</taxon>
        <taxon>Viridiplantae</taxon>
        <taxon>Streptophyta</taxon>
        <taxon>Embryophyta</taxon>
        <taxon>Tracheophyta</taxon>
        <taxon>Spermatophyta</taxon>
        <taxon>Magnoliopsida</taxon>
        <taxon>Ranunculales</taxon>
        <taxon>Menispermaceae</taxon>
        <taxon>Menispermoideae</taxon>
        <taxon>Cissampelideae</taxon>
        <taxon>Stephania</taxon>
    </lineage>
</organism>
<dbReference type="PROSITE" id="PS00027">
    <property type="entry name" value="HOMEOBOX_1"/>
    <property type="match status" value="1"/>
</dbReference>
<evidence type="ECO:0000256" key="8">
    <source>
        <dbReference type="ARBA" id="ARBA00037260"/>
    </source>
</evidence>
<dbReference type="Proteomes" id="UP001420932">
    <property type="component" value="Unassembled WGS sequence"/>
</dbReference>
<keyword evidence="4 9" id="KW-0371">Homeobox</keyword>
<proteinExistence type="inferred from homology"/>
<dbReference type="InterPro" id="IPR001356">
    <property type="entry name" value="HD"/>
</dbReference>
<evidence type="ECO:0000256" key="7">
    <source>
        <dbReference type="ARBA" id="ARBA00025748"/>
    </source>
</evidence>
<evidence type="ECO:0000259" key="14">
    <source>
        <dbReference type="PROSITE" id="PS50071"/>
    </source>
</evidence>
<comment type="function">
    <text evidence="8">Probable transcription factor.</text>
</comment>
<dbReference type="FunFam" id="1.10.10.60:FF:000242">
    <property type="entry name" value="Homeobox-leucine zipper protein HOX13"/>
    <property type="match status" value="1"/>
</dbReference>
<evidence type="ECO:0000256" key="1">
    <source>
        <dbReference type="ARBA" id="ARBA00004123"/>
    </source>
</evidence>
<dbReference type="Pfam" id="PF02183">
    <property type="entry name" value="HALZ"/>
    <property type="match status" value="1"/>
</dbReference>
<feature type="compositionally biased region" description="Polar residues" evidence="13">
    <location>
        <begin position="209"/>
        <end position="219"/>
    </location>
</feature>
<evidence type="ECO:0000256" key="3">
    <source>
        <dbReference type="ARBA" id="ARBA00023125"/>
    </source>
</evidence>
<keyword evidence="6 9" id="KW-0539">Nucleus</keyword>